<organism evidence="3 4">
    <name type="scientific">Cerrena zonata</name>
    <dbReference type="NCBI Taxonomy" id="2478898"/>
    <lineage>
        <taxon>Eukaryota</taxon>
        <taxon>Fungi</taxon>
        <taxon>Dikarya</taxon>
        <taxon>Basidiomycota</taxon>
        <taxon>Agaricomycotina</taxon>
        <taxon>Agaricomycetes</taxon>
        <taxon>Polyporales</taxon>
        <taxon>Cerrenaceae</taxon>
        <taxon>Cerrena</taxon>
    </lineage>
</organism>
<feature type="chain" id="PRO_5043564422" description="Vomeronasal type-1 receptor" evidence="2">
    <location>
        <begin position="24"/>
        <end position="198"/>
    </location>
</feature>
<name>A0AAW0GTK6_9APHY</name>
<proteinExistence type="predicted"/>
<feature type="transmembrane region" description="Helical" evidence="1">
    <location>
        <begin position="100"/>
        <end position="123"/>
    </location>
</feature>
<evidence type="ECO:0000313" key="3">
    <source>
        <dbReference type="EMBL" id="KAK7695327.1"/>
    </source>
</evidence>
<feature type="signal peptide" evidence="2">
    <location>
        <begin position="1"/>
        <end position="23"/>
    </location>
</feature>
<comment type="caution">
    <text evidence="3">The sequence shown here is derived from an EMBL/GenBank/DDBJ whole genome shotgun (WGS) entry which is preliminary data.</text>
</comment>
<reference evidence="3 4" key="1">
    <citation type="submission" date="2022-09" db="EMBL/GenBank/DDBJ databases">
        <authorList>
            <person name="Palmer J.M."/>
        </authorList>
    </citation>
    <scope>NUCLEOTIDE SEQUENCE [LARGE SCALE GENOMIC DNA]</scope>
    <source>
        <strain evidence="3 4">DSM 7382</strain>
    </source>
</reference>
<accession>A0AAW0GTK6</accession>
<keyword evidence="4" id="KW-1185">Reference proteome</keyword>
<dbReference type="AlphaFoldDB" id="A0AAW0GTK6"/>
<feature type="transmembrane region" description="Helical" evidence="1">
    <location>
        <begin position="129"/>
        <end position="147"/>
    </location>
</feature>
<evidence type="ECO:0008006" key="5">
    <source>
        <dbReference type="Google" id="ProtNLM"/>
    </source>
</evidence>
<keyword evidence="1" id="KW-0812">Transmembrane</keyword>
<keyword evidence="1" id="KW-0472">Membrane</keyword>
<evidence type="ECO:0000313" key="4">
    <source>
        <dbReference type="Proteomes" id="UP001385951"/>
    </source>
</evidence>
<sequence length="198" mass="21647">MTKAVFILLWSTTFVALTGPFSAKVNLGALGCNIGQVKPISSLGFVAITVFDTTVFVAISVKVLQINSDWRTPKRSWVVSFIHGHGLTQVSNVLLRSGQYYYLATVGFSVFTLIALLSPASAFSPTFRAGFTFVSLAVLNMMACRVFRLLRLGALPSDLSTLRLPTIEFAHDETSNIMYTEVSQRSEVDEEQLANGLV</sequence>
<feature type="transmembrane region" description="Helical" evidence="1">
    <location>
        <begin position="39"/>
        <end position="64"/>
    </location>
</feature>
<keyword evidence="2" id="KW-0732">Signal</keyword>
<evidence type="ECO:0000256" key="1">
    <source>
        <dbReference type="SAM" id="Phobius"/>
    </source>
</evidence>
<protein>
    <recommendedName>
        <fullName evidence="5">Vomeronasal type-1 receptor</fullName>
    </recommendedName>
</protein>
<evidence type="ECO:0000256" key="2">
    <source>
        <dbReference type="SAM" id="SignalP"/>
    </source>
</evidence>
<keyword evidence="1" id="KW-1133">Transmembrane helix</keyword>
<dbReference type="EMBL" id="JASBNA010000002">
    <property type="protein sequence ID" value="KAK7695327.1"/>
    <property type="molecule type" value="Genomic_DNA"/>
</dbReference>
<dbReference type="Proteomes" id="UP001385951">
    <property type="component" value="Unassembled WGS sequence"/>
</dbReference>
<gene>
    <name evidence="3" type="ORF">QCA50_002518</name>
</gene>